<dbReference type="Pfam" id="PF09413">
    <property type="entry name" value="DUF2007"/>
    <property type="match status" value="1"/>
</dbReference>
<name>A0A3E0E0H1_9FLAO</name>
<proteinExistence type="predicted"/>
<dbReference type="EMBL" id="QUNI01000017">
    <property type="protein sequence ID" value="REG91130.1"/>
    <property type="molecule type" value="Genomic_DNA"/>
</dbReference>
<dbReference type="Gene3D" id="3.30.70.790">
    <property type="entry name" value="UreE, C-terminal domain"/>
    <property type="match status" value="1"/>
</dbReference>
<dbReference type="AlphaFoldDB" id="A0A3E0E0H1"/>
<evidence type="ECO:0000313" key="2">
    <source>
        <dbReference type="EMBL" id="REG91130.1"/>
    </source>
</evidence>
<comment type="caution">
    <text evidence="2">The sequence shown here is derived from an EMBL/GenBank/DDBJ whole genome shotgun (WGS) entry which is preliminary data.</text>
</comment>
<sequence length="83" mass="9484">MINIFSGSYIEVMNIKNLLESINIEVFTQNENMANIEPWAVSSGGFNPVILKVNDEDFDKAKKIIEDYENGNLNIEVEETEKE</sequence>
<organism evidence="2 3">
    <name type="scientific">Flavobacterium aquicola</name>
    <dbReference type="NCBI Taxonomy" id="1682742"/>
    <lineage>
        <taxon>Bacteria</taxon>
        <taxon>Pseudomonadati</taxon>
        <taxon>Bacteroidota</taxon>
        <taxon>Flavobacteriia</taxon>
        <taxon>Flavobacteriales</taxon>
        <taxon>Flavobacteriaceae</taxon>
        <taxon>Flavobacterium</taxon>
    </lineage>
</organism>
<accession>A0A3E0E0H1</accession>
<feature type="domain" description="DUF2007" evidence="1">
    <location>
        <begin position="1"/>
        <end position="69"/>
    </location>
</feature>
<reference evidence="2 3" key="1">
    <citation type="submission" date="2018-08" db="EMBL/GenBank/DDBJ databases">
        <title>Genomic Encyclopedia of Archaeal and Bacterial Type Strains, Phase II (KMG-II): from individual species to whole genera.</title>
        <authorList>
            <person name="Goeker M."/>
        </authorList>
    </citation>
    <scope>NUCLEOTIDE SEQUENCE [LARGE SCALE GENOMIC DNA]</scope>
    <source>
        <strain evidence="2 3">DSM 100880</strain>
    </source>
</reference>
<evidence type="ECO:0000313" key="3">
    <source>
        <dbReference type="Proteomes" id="UP000257136"/>
    </source>
</evidence>
<keyword evidence="3" id="KW-1185">Reference proteome</keyword>
<dbReference type="InterPro" id="IPR018551">
    <property type="entry name" value="DUF2007"/>
</dbReference>
<dbReference type="Proteomes" id="UP000257136">
    <property type="component" value="Unassembled WGS sequence"/>
</dbReference>
<dbReference type="OrthoDB" id="797774at2"/>
<gene>
    <name evidence="2" type="ORF">C8P67_11723</name>
</gene>
<evidence type="ECO:0000259" key="1">
    <source>
        <dbReference type="Pfam" id="PF09413"/>
    </source>
</evidence>
<protein>
    <submittedName>
        <fullName evidence="2">Putative signal transducing protein</fullName>
    </submittedName>
</protein>
<dbReference type="RefSeq" id="WP_115815001.1">
    <property type="nucleotide sequence ID" value="NZ_QUNI01000017.1"/>
</dbReference>
<dbReference type="InterPro" id="IPR011322">
    <property type="entry name" value="N-reg_PII-like_a/b"/>
</dbReference>
<dbReference type="SUPFAM" id="SSF54913">
    <property type="entry name" value="GlnB-like"/>
    <property type="match status" value="1"/>
</dbReference>